<feature type="domain" description="CUB" evidence="6">
    <location>
        <begin position="167"/>
        <end position="300"/>
    </location>
</feature>
<evidence type="ECO:0000313" key="7">
    <source>
        <dbReference type="EMBL" id="KAJ8314502.1"/>
    </source>
</evidence>
<dbReference type="EMBL" id="JARBDR010000337">
    <property type="protein sequence ID" value="KAJ8314502.1"/>
    <property type="molecule type" value="Genomic_DNA"/>
</dbReference>
<evidence type="ECO:0000256" key="4">
    <source>
        <dbReference type="SAM" id="Phobius"/>
    </source>
</evidence>
<dbReference type="Pfam" id="PF00431">
    <property type="entry name" value="CUB"/>
    <property type="match status" value="2"/>
</dbReference>
<feature type="region of interest" description="Disordered" evidence="3">
    <location>
        <begin position="745"/>
        <end position="819"/>
    </location>
</feature>
<feature type="signal peptide" evidence="5">
    <location>
        <begin position="1"/>
        <end position="24"/>
    </location>
</feature>
<keyword evidence="4" id="KW-0472">Membrane</keyword>
<feature type="domain" description="CUB" evidence="6">
    <location>
        <begin position="417"/>
        <end position="537"/>
    </location>
</feature>
<dbReference type="SMART" id="SM00042">
    <property type="entry name" value="CUB"/>
    <property type="match status" value="3"/>
</dbReference>
<evidence type="ECO:0000256" key="5">
    <source>
        <dbReference type="SAM" id="SignalP"/>
    </source>
</evidence>
<evidence type="ECO:0000313" key="8">
    <source>
        <dbReference type="Proteomes" id="UP001217089"/>
    </source>
</evidence>
<keyword evidence="1" id="KW-1015">Disulfide bond</keyword>
<dbReference type="SUPFAM" id="SSF49854">
    <property type="entry name" value="Spermadhesin, CUB domain"/>
    <property type="match status" value="4"/>
</dbReference>
<keyword evidence="4" id="KW-1133">Transmembrane helix</keyword>
<dbReference type="Gene3D" id="2.60.120.290">
    <property type="entry name" value="Spermadhesin, CUB domain"/>
    <property type="match status" value="4"/>
</dbReference>
<dbReference type="InterPro" id="IPR035914">
    <property type="entry name" value="Sperma_CUB_dom_sf"/>
</dbReference>
<dbReference type="CDD" id="cd00041">
    <property type="entry name" value="CUB"/>
    <property type="match status" value="2"/>
</dbReference>
<dbReference type="InterPro" id="IPR053207">
    <property type="entry name" value="Non-NMDA_GluR_Accessory"/>
</dbReference>
<feature type="compositionally biased region" description="Polar residues" evidence="3">
    <location>
        <begin position="763"/>
        <end position="779"/>
    </location>
</feature>
<organism evidence="7 8">
    <name type="scientific">Tegillarca granosa</name>
    <name type="common">Malaysian cockle</name>
    <name type="synonym">Anadara granosa</name>
    <dbReference type="NCBI Taxonomy" id="220873"/>
    <lineage>
        <taxon>Eukaryota</taxon>
        <taxon>Metazoa</taxon>
        <taxon>Spiralia</taxon>
        <taxon>Lophotrochozoa</taxon>
        <taxon>Mollusca</taxon>
        <taxon>Bivalvia</taxon>
        <taxon>Autobranchia</taxon>
        <taxon>Pteriomorphia</taxon>
        <taxon>Arcoida</taxon>
        <taxon>Arcoidea</taxon>
        <taxon>Arcidae</taxon>
        <taxon>Tegillarca</taxon>
    </lineage>
</organism>
<dbReference type="PANTHER" id="PTHR47537">
    <property type="entry name" value="CUBILIN"/>
    <property type="match status" value="1"/>
</dbReference>
<comment type="caution">
    <text evidence="2">Lacks conserved residue(s) required for the propagation of feature annotation.</text>
</comment>
<evidence type="ECO:0000259" key="6">
    <source>
        <dbReference type="PROSITE" id="PS01180"/>
    </source>
</evidence>
<feature type="chain" id="PRO_5045356911" description="CUB domain-containing protein" evidence="5">
    <location>
        <begin position="25"/>
        <end position="819"/>
    </location>
</feature>
<protein>
    <recommendedName>
        <fullName evidence="6">CUB domain-containing protein</fullName>
    </recommendedName>
</protein>
<feature type="compositionally biased region" description="Low complexity" evidence="3">
    <location>
        <begin position="780"/>
        <end position="800"/>
    </location>
</feature>
<dbReference type="SMART" id="SM00192">
    <property type="entry name" value="LDLa"/>
    <property type="match status" value="1"/>
</dbReference>
<feature type="region of interest" description="Disordered" evidence="3">
    <location>
        <begin position="653"/>
        <end position="672"/>
    </location>
</feature>
<keyword evidence="5" id="KW-0732">Signal</keyword>
<sequence>MPGLTRQACWLALLMCLTFGSVYAQDCDIVYDSSLPGTPNQGTFESPGWPQNYPTSRQCTYKFIGNENQRVQIKITKFNLQGVSPQCKFDYLDIYVQINNRSVSIMQSTLLGRFCGDGIEQLPKLIRSTGNIIALYFFSDSQKSDQGFYGTYEFIDAWTKIPGPSNCNYKIEGFRRKTGYIVSPTYPAIYPDKLNCTYRLVGIPQERIKLTFVDFSLFHGEDYCPFDFLEVYDGSSEGSPLIKKFCGIYKNNTVIYSSKKDLYIKFNTASGRIDFETDSLYDNVDFTSDRRGFNITYEFSDSLVFIDNNKPNMQHVPGTLCDVRITSRGESNGTIDSPYYPATVPAGITCNYYIDGLSNPDSLEKVEVTFVDFEIPGDKPNSHLLDEKHYAMIPNHTELLQLRDFGIPGQQVERGKCKFLYDSAKHMKGGFNSPLHHSGGIDCTYIFRPKHGSEEKLLISFLSFSMGPYKHDPECSNSDYLQIYEEVHTRKQDYIPIKRYCSRTFPGPIFGHRGMKFTYHANRNSRNSSFQALYEFIPKHDRKLKTYATGMGCQNAVMRLYRSNNFAPEELCGSLTNQAYLSTNDTFRLEFLTSSAALGAKGFKITWTEINGDKVTEPCYGFRCTKSNYCISAKLRCNKLPNCGKSDDSDEKCATSSHDEVNPETDQQNSGPNVAGFQVVHIAIGASLSSFFCIILVVCGLYHRKRLQPVHTPPDDNHVEVRYVAASSSCNTTDRLLALENPDELDKAYDGSTPTTPTPYTPNQNSKVVHNASTPLQTLNKNPIISNKSSYSSPHHSPSIATVNRTSARTPRIQKVSIV</sequence>
<dbReference type="CDD" id="cd00112">
    <property type="entry name" value="LDLa"/>
    <property type="match status" value="1"/>
</dbReference>
<evidence type="ECO:0000256" key="2">
    <source>
        <dbReference type="PROSITE-ProRule" id="PRU00059"/>
    </source>
</evidence>
<dbReference type="InterPro" id="IPR000859">
    <property type="entry name" value="CUB_dom"/>
</dbReference>
<accession>A0ABQ9FF70</accession>
<feature type="transmembrane region" description="Helical" evidence="4">
    <location>
        <begin position="679"/>
        <end position="702"/>
    </location>
</feature>
<feature type="domain" description="CUB" evidence="6">
    <location>
        <begin position="27"/>
        <end position="155"/>
    </location>
</feature>
<name>A0ABQ9FF70_TEGGR</name>
<evidence type="ECO:0000256" key="1">
    <source>
        <dbReference type="ARBA" id="ARBA00023157"/>
    </source>
</evidence>
<reference evidence="7 8" key="1">
    <citation type="submission" date="2022-12" db="EMBL/GenBank/DDBJ databases">
        <title>Chromosome-level genome of Tegillarca granosa.</title>
        <authorList>
            <person name="Kim J."/>
        </authorList>
    </citation>
    <scope>NUCLEOTIDE SEQUENCE [LARGE SCALE GENOMIC DNA]</scope>
    <source>
        <strain evidence="7">Teg-2019</strain>
        <tissue evidence="7">Adductor muscle</tissue>
    </source>
</reference>
<dbReference type="PANTHER" id="PTHR47537:SF6">
    <property type="entry name" value="CUB DOMAIN-CONTAINING PROTEIN"/>
    <property type="match status" value="1"/>
</dbReference>
<dbReference type="Proteomes" id="UP001217089">
    <property type="component" value="Unassembled WGS sequence"/>
</dbReference>
<dbReference type="PROSITE" id="PS01180">
    <property type="entry name" value="CUB"/>
    <property type="match status" value="3"/>
</dbReference>
<comment type="caution">
    <text evidence="7">The sequence shown here is derived from an EMBL/GenBank/DDBJ whole genome shotgun (WGS) entry which is preliminary data.</text>
</comment>
<keyword evidence="4" id="KW-0812">Transmembrane</keyword>
<proteinExistence type="predicted"/>
<dbReference type="InterPro" id="IPR002172">
    <property type="entry name" value="LDrepeatLR_classA_rpt"/>
</dbReference>
<keyword evidence="8" id="KW-1185">Reference proteome</keyword>
<evidence type="ECO:0000256" key="3">
    <source>
        <dbReference type="SAM" id="MobiDB-lite"/>
    </source>
</evidence>
<gene>
    <name evidence="7" type="ORF">KUTeg_006652</name>
</gene>